<dbReference type="EMBL" id="JAUFPN010000147">
    <property type="protein sequence ID" value="MDN3565404.1"/>
    <property type="molecule type" value="Genomic_DNA"/>
</dbReference>
<protein>
    <submittedName>
        <fullName evidence="2">DUF192 domain-containing protein</fullName>
    </submittedName>
</protein>
<dbReference type="PANTHER" id="PTHR37953:SF1">
    <property type="entry name" value="UPF0127 PROTEIN MJ1496"/>
    <property type="match status" value="1"/>
</dbReference>
<keyword evidence="3" id="KW-1185">Reference proteome</keyword>
<evidence type="ECO:0000313" key="3">
    <source>
        <dbReference type="Proteomes" id="UP001529369"/>
    </source>
</evidence>
<dbReference type="Pfam" id="PF02643">
    <property type="entry name" value="DUF192"/>
    <property type="match status" value="1"/>
</dbReference>
<feature type="chain" id="PRO_5046823544" evidence="1">
    <location>
        <begin position="21"/>
        <end position="161"/>
    </location>
</feature>
<dbReference type="Proteomes" id="UP001529369">
    <property type="component" value="Unassembled WGS sequence"/>
</dbReference>
<evidence type="ECO:0000256" key="1">
    <source>
        <dbReference type="SAM" id="SignalP"/>
    </source>
</evidence>
<organism evidence="2 3">
    <name type="scientific">Paeniroseomonas aquatica</name>
    <dbReference type="NCBI Taxonomy" id="373043"/>
    <lineage>
        <taxon>Bacteria</taxon>
        <taxon>Pseudomonadati</taxon>
        <taxon>Pseudomonadota</taxon>
        <taxon>Alphaproteobacteria</taxon>
        <taxon>Acetobacterales</taxon>
        <taxon>Acetobacteraceae</taxon>
        <taxon>Paeniroseomonas</taxon>
    </lineage>
</organism>
<dbReference type="InterPro" id="IPR038695">
    <property type="entry name" value="Saro_0823-like_sf"/>
</dbReference>
<dbReference type="InterPro" id="IPR003795">
    <property type="entry name" value="DUF192"/>
</dbReference>
<evidence type="ECO:0000313" key="2">
    <source>
        <dbReference type="EMBL" id="MDN3565404.1"/>
    </source>
</evidence>
<comment type="caution">
    <text evidence="2">The sequence shown here is derived from an EMBL/GenBank/DDBJ whole genome shotgun (WGS) entry which is preliminary data.</text>
</comment>
<feature type="signal peptide" evidence="1">
    <location>
        <begin position="1"/>
        <end position="20"/>
    </location>
</feature>
<dbReference type="RefSeq" id="WP_290317234.1">
    <property type="nucleotide sequence ID" value="NZ_JAUFPN010000147.1"/>
</dbReference>
<dbReference type="Gene3D" id="2.60.120.1140">
    <property type="entry name" value="Protein of unknown function DUF192"/>
    <property type="match status" value="1"/>
</dbReference>
<name>A0ABT8A6I6_9PROT</name>
<proteinExistence type="predicted"/>
<gene>
    <name evidence="2" type="ORF">QWZ14_13630</name>
</gene>
<accession>A0ABT8A6I6</accession>
<sequence>MLRRSVLGLAGLLLAAPPLADRAMAQTEPQPRLPEEPLAFITRDGRRHEFKVEMALAPEQQMVGLMFRPSVGAAEGMLFDWGVPRESSMWMRNTITSLDMIFITADGHIHRIAERTVPYSLAAIDSRGPVRATLELAAGTAERLGLRVGDRVIQRIFGTAP</sequence>
<dbReference type="PANTHER" id="PTHR37953">
    <property type="entry name" value="UPF0127 PROTEIN MJ1496"/>
    <property type="match status" value="1"/>
</dbReference>
<reference evidence="3" key="1">
    <citation type="journal article" date="2019" name="Int. J. Syst. Evol. Microbiol.">
        <title>The Global Catalogue of Microorganisms (GCM) 10K type strain sequencing project: providing services to taxonomists for standard genome sequencing and annotation.</title>
        <authorList>
            <consortium name="The Broad Institute Genomics Platform"/>
            <consortium name="The Broad Institute Genome Sequencing Center for Infectious Disease"/>
            <person name="Wu L."/>
            <person name="Ma J."/>
        </authorList>
    </citation>
    <scope>NUCLEOTIDE SEQUENCE [LARGE SCALE GENOMIC DNA]</scope>
    <source>
        <strain evidence="3">CECT 7131</strain>
    </source>
</reference>
<keyword evidence="1" id="KW-0732">Signal</keyword>